<protein>
    <recommendedName>
        <fullName evidence="1">N-acetyltransferase domain-containing protein</fullName>
    </recommendedName>
</protein>
<dbReference type="Proteomes" id="UP000051802">
    <property type="component" value="Unassembled WGS sequence"/>
</dbReference>
<comment type="caution">
    <text evidence="2">The sequence shown here is derived from an EMBL/GenBank/DDBJ whole genome shotgun (WGS) entry which is preliminary data.</text>
</comment>
<dbReference type="InterPro" id="IPR000182">
    <property type="entry name" value="GNAT_dom"/>
</dbReference>
<dbReference type="STRING" id="676599.ARC20_11830"/>
<feature type="domain" description="N-acetyltransferase" evidence="1">
    <location>
        <begin position="1"/>
        <end position="135"/>
    </location>
</feature>
<dbReference type="InterPro" id="IPR016181">
    <property type="entry name" value="Acyl_CoA_acyltransferase"/>
</dbReference>
<reference evidence="2 3" key="1">
    <citation type="submission" date="2015-10" db="EMBL/GenBank/DDBJ databases">
        <title>Genome sequencing and analysis of members of genus Stenotrophomonas.</title>
        <authorList>
            <person name="Patil P.P."/>
            <person name="Midha S."/>
            <person name="Patil P.B."/>
        </authorList>
    </citation>
    <scope>NUCLEOTIDE SEQUENCE [LARGE SCALE GENOMIC DNA]</scope>
    <source>
        <strain evidence="2 3">JCM 16536</strain>
    </source>
</reference>
<dbReference type="PANTHER" id="PTHR43233:SF1">
    <property type="entry name" value="FAMILY N-ACETYLTRANSFERASE, PUTATIVE (AFU_ORTHOLOGUE AFUA_6G03350)-RELATED"/>
    <property type="match status" value="1"/>
</dbReference>
<dbReference type="SUPFAM" id="SSF55729">
    <property type="entry name" value="Acyl-CoA N-acyltransferases (Nat)"/>
    <property type="match status" value="1"/>
</dbReference>
<dbReference type="PANTHER" id="PTHR43233">
    <property type="entry name" value="FAMILY N-ACETYLTRANSFERASE, PUTATIVE (AFU_ORTHOLOGUE AFUA_6G03350)-RELATED"/>
    <property type="match status" value="1"/>
</dbReference>
<dbReference type="PROSITE" id="PS51186">
    <property type="entry name" value="GNAT"/>
    <property type="match status" value="1"/>
</dbReference>
<proteinExistence type="predicted"/>
<gene>
    <name evidence="2" type="ORF">ARC20_11830</name>
</gene>
<dbReference type="InterPro" id="IPR053144">
    <property type="entry name" value="Acetyltransferase_Butenolide"/>
</dbReference>
<keyword evidence="3" id="KW-1185">Reference proteome</keyword>
<dbReference type="CDD" id="cd04301">
    <property type="entry name" value="NAT_SF"/>
    <property type="match status" value="1"/>
</dbReference>
<dbReference type="GO" id="GO:0016747">
    <property type="term" value="F:acyltransferase activity, transferring groups other than amino-acyl groups"/>
    <property type="evidence" value="ECO:0007669"/>
    <property type="project" value="InterPro"/>
</dbReference>
<dbReference type="AlphaFoldDB" id="A0A0R0AK79"/>
<dbReference type="Gene3D" id="3.40.630.30">
    <property type="match status" value="1"/>
</dbReference>
<evidence type="ECO:0000259" key="1">
    <source>
        <dbReference type="PROSITE" id="PS51186"/>
    </source>
</evidence>
<dbReference type="Pfam" id="PF13508">
    <property type="entry name" value="Acetyltransf_7"/>
    <property type="match status" value="1"/>
</dbReference>
<evidence type="ECO:0000313" key="3">
    <source>
        <dbReference type="Proteomes" id="UP000051802"/>
    </source>
</evidence>
<evidence type="ECO:0000313" key="2">
    <source>
        <dbReference type="EMBL" id="KRG41128.1"/>
    </source>
</evidence>
<sequence length="135" mass="14275">MEAFAPSLHDYLRLRQVAGLSPKSEAGARIGLAHTCFAVRVAHGAEIVGMGRVIGDGGCFFQIVDIAVEPAHQGQGLGKAIMAALMDWLQANAPDRAYVSLIADGAARHLYARFGFEETAPASVGMARLLRQGTV</sequence>
<dbReference type="OrthoDB" id="9775804at2"/>
<name>A0A0R0AK79_9GAMM</name>
<accession>A0A0R0AK79</accession>
<dbReference type="EMBL" id="LLXU01000091">
    <property type="protein sequence ID" value="KRG41128.1"/>
    <property type="molecule type" value="Genomic_DNA"/>
</dbReference>
<organism evidence="2 3">
    <name type="scientific">Stenotrophomonas panacihumi</name>
    <dbReference type="NCBI Taxonomy" id="676599"/>
    <lineage>
        <taxon>Bacteria</taxon>
        <taxon>Pseudomonadati</taxon>
        <taxon>Pseudomonadota</taxon>
        <taxon>Gammaproteobacteria</taxon>
        <taxon>Lysobacterales</taxon>
        <taxon>Lysobacteraceae</taxon>
        <taxon>Stenotrophomonas</taxon>
    </lineage>
</organism>